<keyword evidence="13" id="KW-0675">Receptor</keyword>
<dbReference type="FunFam" id="3.80.10.10:FF:000306">
    <property type="entry name" value="Toll-like receptor 5"/>
    <property type="match status" value="1"/>
</dbReference>
<evidence type="ECO:0000256" key="5">
    <source>
        <dbReference type="ARBA" id="ARBA00022614"/>
    </source>
</evidence>
<dbReference type="InterPro" id="IPR003591">
    <property type="entry name" value="Leu-rich_rpt_typical-subtyp"/>
</dbReference>
<dbReference type="GO" id="GO:0005886">
    <property type="term" value="C:plasma membrane"/>
    <property type="evidence" value="ECO:0007669"/>
    <property type="project" value="TreeGrafter"/>
</dbReference>
<dbReference type="InterPro" id="IPR001611">
    <property type="entry name" value="Leu-rich_rpt"/>
</dbReference>
<evidence type="ECO:0000256" key="8">
    <source>
        <dbReference type="ARBA" id="ARBA00022737"/>
    </source>
</evidence>
<dbReference type="GO" id="GO:0045087">
    <property type="term" value="P:innate immune response"/>
    <property type="evidence" value="ECO:0007669"/>
    <property type="project" value="UniProtKB-KW"/>
</dbReference>
<feature type="domain" description="TIR" evidence="19">
    <location>
        <begin position="738"/>
        <end position="883"/>
    </location>
</feature>
<dbReference type="GO" id="GO:0002224">
    <property type="term" value="P:toll-like receptor signaling pathway"/>
    <property type="evidence" value="ECO:0007669"/>
    <property type="project" value="TreeGrafter"/>
</dbReference>
<dbReference type="PROSITE" id="PS51450">
    <property type="entry name" value="LRR"/>
    <property type="match status" value="5"/>
</dbReference>
<comment type="similarity">
    <text evidence="2">Belongs to the Toll-like receptor family.</text>
</comment>
<evidence type="ECO:0000256" key="14">
    <source>
        <dbReference type="ARBA" id="ARBA00023180"/>
    </source>
</evidence>
<keyword evidence="5" id="KW-0433">Leucine-rich repeat</keyword>
<dbReference type="GO" id="GO:0006954">
    <property type="term" value="P:inflammatory response"/>
    <property type="evidence" value="ECO:0007669"/>
    <property type="project" value="UniProtKB-KW"/>
</dbReference>
<evidence type="ECO:0000256" key="1">
    <source>
        <dbReference type="ARBA" id="ARBA00004479"/>
    </source>
</evidence>
<dbReference type="OMA" id="SYAQSRC"/>
<dbReference type="SUPFAM" id="SSF52058">
    <property type="entry name" value="L domain-like"/>
    <property type="match status" value="2"/>
</dbReference>
<dbReference type="InterPro" id="IPR035897">
    <property type="entry name" value="Toll_tir_struct_dom_sf"/>
</dbReference>
<keyword evidence="14" id="KW-0325">Glycoprotein</keyword>
<evidence type="ECO:0000313" key="20">
    <source>
        <dbReference type="Ensembl" id="ENSCMUP00000021095.2"/>
    </source>
</evidence>
<evidence type="ECO:0000256" key="15">
    <source>
        <dbReference type="ARBA" id="ARBA00023198"/>
    </source>
</evidence>
<dbReference type="FunFam" id="3.80.10.10:FF:000365">
    <property type="entry name" value="Toll-like receptor 5"/>
    <property type="match status" value="1"/>
</dbReference>
<dbReference type="SMART" id="SM00255">
    <property type="entry name" value="TIR"/>
    <property type="match status" value="1"/>
</dbReference>
<keyword evidence="12" id="KW-1015">Disulfide bond</keyword>
<dbReference type="SUPFAM" id="SSF52200">
    <property type="entry name" value="Toll/Interleukin receptor TIR domain"/>
    <property type="match status" value="1"/>
</dbReference>
<evidence type="ECO:0000256" key="17">
    <source>
        <dbReference type="ARBA" id="ARBA00062299"/>
    </source>
</evidence>
<evidence type="ECO:0000256" key="12">
    <source>
        <dbReference type="ARBA" id="ARBA00023157"/>
    </source>
</evidence>
<protein>
    <recommendedName>
        <fullName evidence="18">Toll-like receptor 5</fullName>
    </recommendedName>
</protein>
<organism evidence="20 21">
    <name type="scientific">Corvus moneduloides</name>
    <name type="common">New Caledonian crow</name>
    <dbReference type="NCBI Taxonomy" id="1196302"/>
    <lineage>
        <taxon>Eukaryota</taxon>
        <taxon>Metazoa</taxon>
        <taxon>Chordata</taxon>
        <taxon>Craniata</taxon>
        <taxon>Vertebrata</taxon>
        <taxon>Euteleostomi</taxon>
        <taxon>Archelosauria</taxon>
        <taxon>Archosauria</taxon>
        <taxon>Dinosauria</taxon>
        <taxon>Saurischia</taxon>
        <taxon>Theropoda</taxon>
        <taxon>Coelurosauria</taxon>
        <taxon>Aves</taxon>
        <taxon>Neognathae</taxon>
        <taxon>Neoaves</taxon>
        <taxon>Telluraves</taxon>
        <taxon>Australaves</taxon>
        <taxon>Passeriformes</taxon>
        <taxon>Corvoidea</taxon>
        <taxon>Corvidae</taxon>
        <taxon>Corvus</taxon>
    </lineage>
</organism>
<evidence type="ECO:0000256" key="4">
    <source>
        <dbReference type="ARBA" id="ARBA00022588"/>
    </source>
</evidence>
<comment type="function">
    <text evidence="16">Pattern recognition receptor (PRR) located on the cell surface that participates in the activation of innate immunity and inflammatory response. Recognizes small molecular motifs named pathogen-associated molecular pattern (PAMPs) expressed by pathogens and microbe-associated molecular patterns (MAMPs) usually expressed by resident microbiota. Upon ligand binding such as bacterial flagellins, recruits intracellular adapter proteins MYD88 and TRIF leading to NF-kappa-B activation, cytokine secretion and induction of the inflammatory response. Plays thereby an important role in the relationship between the intestinal epithelium and enteric microbes and contributes to the gut microbiota composition throughout life.</text>
</comment>
<name>A0A8C3EHY5_CORMO</name>
<dbReference type="SMART" id="SM00369">
    <property type="entry name" value="LRR_TYP"/>
    <property type="match status" value="10"/>
</dbReference>
<dbReference type="GO" id="GO:0038023">
    <property type="term" value="F:signaling receptor activity"/>
    <property type="evidence" value="ECO:0007669"/>
    <property type="project" value="TreeGrafter"/>
</dbReference>
<reference evidence="20" key="3">
    <citation type="submission" date="2025-09" db="UniProtKB">
        <authorList>
            <consortium name="Ensembl"/>
        </authorList>
    </citation>
    <scope>IDENTIFICATION</scope>
</reference>
<gene>
    <name evidence="20" type="primary">LOC116441325</name>
</gene>
<dbReference type="SMART" id="SM00082">
    <property type="entry name" value="LRRCT"/>
    <property type="match status" value="1"/>
</dbReference>
<keyword evidence="9" id="KW-0391">Immunity</keyword>
<evidence type="ECO:0000313" key="21">
    <source>
        <dbReference type="Proteomes" id="UP000694553"/>
    </source>
</evidence>
<keyword evidence="21" id="KW-1185">Reference proteome</keyword>
<dbReference type="InterPro" id="IPR032675">
    <property type="entry name" value="LRR_dom_sf"/>
</dbReference>
<dbReference type="FunFam" id="3.80.10.10:FF:000592">
    <property type="entry name" value="Toll-like receptor 5"/>
    <property type="match status" value="1"/>
</dbReference>
<keyword evidence="6" id="KW-0812">Transmembrane</keyword>
<keyword evidence="15" id="KW-0395">Inflammatory response</keyword>
<keyword evidence="10" id="KW-1133">Transmembrane helix</keyword>
<dbReference type="Ensembl" id="ENSCMUT00000022663.2">
    <property type="protein sequence ID" value="ENSCMUP00000021095.2"/>
    <property type="gene ID" value="ENSCMUG00000013010.2"/>
</dbReference>
<accession>A0A8U7M7F6</accession>
<evidence type="ECO:0000256" key="9">
    <source>
        <dbReference type="ARBA" id="ARBA00022859"/>
    </source>
</evidence>
<comment type="subcellular location">
    <subcellularLocation>
        <location evidence="1">Membrane</location>
        <topology evidence="1">Single-pass type I membrane protein</topology>
    </subcellularLocation>
</comment>
<dbReference type="PANTHER" id="PTHR24365">
    <property type="entry name" value="TOLL-LIKE RECEPTOR"/>
    <property type="match status" value="1"/>
</dbReference>
<dbReference type="Gene3D" id="3.80.10.10">
    <property type="entry name" value="Ribonuclease Inhibitor"/>
    <property type="match status" value="3"/>
</dbReference>
<keyword evidence="4" id="KW-0399">Innate immunity</keyword>
<dbReference type="InterPro" id="IPR000157">
    <property type="entry name" value="TIR_dom"/>
</dbReference>
<dbReference type="PROSITE" id="PS50104">
    <property type="entry name" value="TIR"/>
    <property type="match status" value="1"/>
</dbReference>
<evidence type="ECO:0000256" key="7">
    <source>
        <dbReference type="ARBA" id="ARBA00022729"/>
    </source>
</evidence>
<evidence type="ECO:0000256" key="10">
    <source>
        <dbReference type="ARBA" id="ARBA00022989"/>
    </source>
</evidence>
<dbReference type="InterPro" id="IPR000483">
    <property type="entry name" value="Cys-rich_flank_reg_C"/>
</dbReference>
<dbReference type="SMART" id="SM00365">
    <property type="entry name" value="LRR_SD22"/>
    <property type="match status" value="3"/>
</dbReference>
<dbReference type="FunFam" id="3.40.50.10140:FF:000001">
    <property type="entry name" value="Toll-like receptor 2"/>
    <property type="match status" value="1"/>
</dbReference>
<dbReference type="Pfam" id="PF13855">
    <property type="entry name" value="LRR_8"/>
    <property type="match status" value="4"/>
</dbReference>
<evidence type="ECO:0000256" key="18">
    <source>
        <dbReference type="ARBA" id="ARBA00072833"/>
    </source>
</evidence>
<accession>A0A8C3EHY5</accession>
<evidence type="ECO:0000256" key="13">
    <source>
        <dbReference type="ARBA" id="ARBA00023170"/>
    </source>
</evidence>
<sequence>MKKGSLGQPLIPPIHKAMSPPVGSAAVSISSSLQLDFQESQEMRFMMLCRQLLLVFGLSLASGVCASRMCYSEAQVAMYFFCNLTDIPPVPKDTVKLLLTYNYIRQVTATSFPLLEHLLLLEMGAQFVCPVTIGQGAFRNLPNLRILDLGNNKILQLDLDAFVGLPSLTVLRLFHNYLGDSILEERYFQDLRSLEELDLSANEITKLHPHPLFYNLTALKSVNLKFNKISNFCQTNLTSFQGKHFLFFNFGSNHLYKTEDVAWAKCPNPFKNITFSSLDLSDNGWSTERVQYLCTAIKGTQIGSLTFSSHIMGSGFGFDNLKNPDNSTFAGLGRSNLSFFDISNGYIFSLNSLVFQSLGNLESLNLFKNKINQIQRQAFFGLGNLKILNLSSNLLGELYDYTFEGLRSVMYIDLQKNHIGMIGDKSFMQLVNLKIIDLRDNAIKRLPSFPHLTSALLGDNKLMSVHDRAIAATHLDLERNWLANLGDLYILFQIPDLQYIFLKQNRFSYCVKSANGIGNSQLIYMDLGENMLQLVWERDLCLDVFGALPKLQVLHLNNNYLSALPQEIFGGLTSLKGLNLASNLLSHLSPGLFPQSLTNLNLSGNQLFSPEPEVFMTLSILDITHNNYICDCSLKSLLVWLNETNVTLAGSPSDRYCVYPPAFEGVPLSHLTYDGCDEDELQETLRFSLFIFFSVTLLMFLVAVIIFTRCRGICFIWYKTITKRVIDSQPRVADKSEYKYDAYLCYSKNDFEWVQNSLLKHLDSQYFDKNRFTLCFEERDFLPGEEHINNIRDAIWNSRKTICIVTRQFLKDGWCVEAFNFARSRYFCDLKDVLIMVVVGSLPQYQLMKHKPIQNFLQRSQYLQWPEDYQDVDWFLDKLSCQILKDKKVQRKTTGVELQTVATVSH</sequence>
<keyword evidence="8" id="KW-0677">Repeat</keyword>
<reference evidence="21" key="1">
    <citation type="submission" date="2019-10" db="EMBL/GenBank/DDBJ databases">
        <title>Corvus moneduloides (New Caledonian crow) genome, bCorMon1, primary haplotype.</title>
        <authorList>
            <person name="Rutz C."/>
            <person name="Fungtammasan C."/>
            <person name="Mountcastle J."/>
            <person name="Formenti G."/>
            <person name="Chow W."/>
            <person name="Howe K."/>
            <person name="Steele M.P."/>
            <person name="Fernandes J."/>
            <person name="Gilbert M.T.P."/>
            <person name="Fedrigo O."/>
            <person name="Jarvis E.D."/>
            <person name="Gemmell N."/>
        </authorList>
    </citation>
    <scope>NUCLEOTIDE SEQUENCE [LARGE SCALE GENOMIC DNA]</scope>
</reference>
<dbReference type="Pfam" id="PF01582">
    <property type="entry name" value="TIR"/>
    <property type="match status" value="1"/>
</dbReference>
<dbReference type="PANTHER" id="PTHR24365:SF525">
    <property type="entry name" value="TOLL-LIKE RECEPTOR 5"/>
    <property type="match status" value="1"/>
</dbReference>
<proteinExistence type="inferred from homology"/>
<dbReference type="AlphaFoldDB" id="A0A8C3EHY5"/>
<comment type="subunit">
    <text evidence="17">Homodimer. Interacts with MYD88 (via TIR domain). Interacts with TICAM1 (via TIR domain). Interacts with UNC93B1; this interaction is essential for proper TLR5 localization to the plasma membrane.</text>
</comment>
<keyword evidence="7" id="KW-0732">Signal</keyword>
<evidence type="ECO:0000259" key="19">
    <source>
        <dbReference type="PROSITE" id="PS50104"/>
    </source>
</evidence>
<evidence type="ECO:0000256" key="3">
    <source>
        <dbReference type="ARBA" id="ARBA00022553"/>
    </source>
</evidence>
<dbReference type="Gene3D" id="3.40.50.10140">
    <property type="entry name" value="Toll/interleukin-1 receptor homology (TIR) domain"/>
    <property type="match status" value="1"/>
</dbReference>
<evidence type="ECO:0000256" key="2">
    <source>
        <dbReference type="ARBA" id="ARBA00009634"/>
    </source>
</evidence>
<evidence type="ECO:0000256" key="6">
    <source>
        <dbReference type="ARBA" id="ARBA00022692"/>
    </source>
</evidence>
<evidence type="ECO:0000256" key="16">
    <source>
        <dbReference type="ARBA" id="ARBA00057507"/>
    </source>
</evidence>
<reference evidence="20" key="2">
    <citation type="submission" date="2025-08" db="UniProtKB">
        <authorList>
            <consortium name="Ensembl"/>
        </authorList>
    </citation>
    <scope>IDENTIFICATION</scope>
</reference>
<dbReference type="Proteomes" id="UP000694553">
    <property type="component" value="Unassembled WGS sequence"/>
</dbReference>
<keyword evidence="3" id="KW-0597">Phosphoprotein</keyword>
<dbReference type="SMART" id="SM00364">
    <property type="entry name" value="LRR_BAC"/>
    <property type="match status" value="4"/>
</dbReference>
<keyword evidence="11" id="KW-0472">Membrane</keyword>
<evidence type="ECO:0000256" key="11">
    <source>
        <dbReference type="ARBA" id="ARBA00023136"/>
    </source>
</evidence>